<dbReference type="SUPFAM" id="SSF52172">
    <property type="entry name" value="CheY-like"/>
    <property type="match status" value="1"/>
</dbReference>
<dbReference type="Proteomes" id="UP000240987">
    <property type="component" value="Unassembled WGS sequence"/>
</dbReference>
<dbReference type="PIRSF" id="PIRSF006171">
    <property type="entry name" value="RR_citrat_malat"/>
    <property type="match status" value="1"/>
</dbReference>
<dbReference type="InterPro" id="IPR024187">
    <property type="entry name" value="Sig_transdc_resp-reg_cit/mal"/>
</dbReference>
<accession>A0A2T3JP75</accession>
<dbReference type="GO" id="GO:0003700">
    <property type="term" value="F:DNA-binding transcription factor activity"/>
    <property type="evidence" value="ECO:0007669"/>
    <property type="project" value="InterPro"/>
</dbReference>
<keyword evidence="2 9" id="KW-0963">Cytoplasm</keyword>
<evidence type="ECO:0000256" key="3">
    <source>
        <dbReference type="ARBA" id="ARBA00022553"/>
    </source>
</evidence>
<dbReference type="PROSITE" id="PS50110">
    <property type="entry name" value="RESPONSE_REGULATORY"/>
    <property type="match status" value="1"/>
</dbReference>
<keyword evidence="13" id="KW-1185">Reference proteome</keyword>
<keyword evidence="3 10" id="KW-0597">Phosphoprotein</keyword>
<dbReference type="Pfam" id="PF20714">
    <property type="entry name" value="HTH_64"/>
    <property type="match status" value="1"/>
</dbReference>
<keyword evidence="7 9" id="KW-0010">Activator</keyword>
<protein>
    <recommendedName>
        <fullName evidence="9">Transcriptional regulatory protein</fullName>
    </recommendedName>
</protein>
<evidence type="ECO:0000256" key="10">
    <source>
        <dbReference type="PROSITE-ProRule" id="PRU00169"/>
    </source>
</evidence>
<sequence>MSLIRVVIVEDNAGIAELHRRCLSQIAGIEIEAMAHSYQEAITLFEVLNPDLVLLDVQLPDGSGLDLLRMLRAEKQETDVLLITAARDVDTLQEAMRGGVVDYILKPVVFSRLKESIHKYLDSRVTMAGLGAIEQSDVDAMLMRPKEHKSTAQLPKGIDNVTLDKVRELFKSHTQLTAEQSGQLIGASRTTARRYLEYLISSGELEADLSYGTVGRPERAYVKRT</sequence>
<dbReference type="GO" id="GO:0005737">
    <property type="term" value="C:cytoplasm"/>
    <property type="evidence" value="ECO:0007669"/>
    <property type="project" value="UniProtKB-SubCell"/>
</dbReference>
<keyword evidence="5 9" id="KW-0805">Transcription regulation</keyword>
<evidence type="ECO:0000313" key="12">
    <source>
        <dbReference type="EMBL" id="PSU50859.1"/>
    </source>
</evidence>
<dbReference type="InterPro" id="IPR051271">
    <property type="entry name" value="2C-system_Tx_regulators"/>
</dbReference>
<evidence type="ECO:0000256" key="6">
    <source>
        <dbReference type="ARBA" id="ARBA00023125"/>
    </source>
</evidence>
<dbReference type="PANTHER" id="PTHR45526">
    <property type="entry name" value="TRANSCRIPTIONAL REGULATORY PROTEIN DPIA"/>
    <property type="match status" value="1"/>
</dbReference>
<reference evidence="12 13" key="1">
    <citation type="submission" date="2018-01" db="EMBL/GenBank/DDBJ databases">
        <title>Whole genome sequencing of Histamine producing bacteria.</title>
        <authorList>
            <person name="Butler K."/>
        </authorList>
    </citation>
    <scope>NUCLEOTIDE SEQUENCE [LARGE SCALE GENOMIC DNA]</scope>
    <source>
        <strain evidence="12 13">JCM 12947</strain>
    </source>
</reference>
<dbReference type="InterPro" id="IPR001789">
    <property type="entry name" value="Sig_transdc_resp-reg_receiver"/>
</dbReference>
<feature type="domain" description="Response regulatory" evidence="11">
    <location>
        <begin position="5"/>
        <end position="121"/>
    </location>
</feature>
<comment type="subcellular location">
    <subcellularLocation>
        <location evidence="1 9">Cytoplasm</location>
    </subcellularLocation>
</comment>
<dbReference type="GO" id="GO:0003677">
    <property type="term" value="F:DNA binding"/>
    <property type="evidence" value="ECO:0007669"/>
    <property type="project" value="UniProtKB-KW"/>
</dbReference>
<evidence type="ECO:0000256" key="1">
    <source>
        <dbReference type="ARBA" id="ARBA00004496"/>
    </source>
</evidence>
<evidence type="ECO:0000313" key="13">
    <source>
        <dbReference type="Proteomes" id="UP000240987"/>
    </source>
</evidence>
<dbReference type="EMBL" id="PYMJ01000002">
    <property type="protein sequence ID" value="PSU50859.1"/>
    <property type="molecule type" value="Genomic_DNA"/>
</dbReference>
<evidence type="ECO:0000256" key="8">
    <source>
        <dbReference type="ARBA" id="ARBA00023163"/>
    </source>
</evidence>
<evidence type="ECO:0000256" key="9">
    <source>
        <dbReference type="PIRNR" id="PIRNR006171"/>
    </source>
</evidence>
<feature type="modified residue" description="4-aspartylphosphate" evidence="10">
    <location>
        <position position="56"/>
    </location>
</feature>
<keyword evidence="8 9" id="KW-0804">Transcription</keyword>
<name>A0A2T3JP75_9GAMM</name>
<keyword evidence="4 9" id="KW-0902">Two-component regulatory system</keyword>
<dbReference type="Gene3D" id="3.40.50.2300">
    <property type="match status" value="1"/>
</dbReference>
<proteinExistence type="predicted"/>
<evidence type="ECO:0000256" key="7">
    <source>
        <dbReference type="ARBA" id="ARBA00023159"/>
    </source>
</evidence>
<dbReference type="SMART" id="SM00448">
    <property type="entry name" value="REC"/>
    <property type="match status" value="1"/>
</dbReference>
<dbReference type="AlphaFoldDB" id="A0A2T3JP75"/>
<comment type="caution">
    <text evidence="12">The sequence shown here is derived from an EMBL/GenBank/DDBJ whole genome shotgun (WGS) entry which is preliminary data.</text>
</comment>
<dbReference type="Pfam" id="PF00072">
    <property type="entry name" value="Response_reg"/>
    <property type="match status" value="1"/>
</dbReference>
<gene>
    <name evidence="12" type="ORF">C9J12_02470</name>
</gene>
<evidence type="ECO:0000256" key="4">
    <source>
        <dbReference type="ARBA" id="ARBA00023012"/>
    </source>
</evidence>
<evidence type="ECO:0000256" key="5">
    <source>
        <dbReference type="ARBA" id="ARBA00023015"/>
    </source>
</evidence>
<keyword evidence="6 9" id="KW-0238">DNA-binding</keyword>
<dbReference type="PANTHER" id="PTHR45526:SF1">
    <property type="entry name" value="TRANSCRIPTIONAL REGULATORY PROTEIN DCUR-RELATED"/>
    <property type="match status" value="1"/>
</dbReference>
<dbReference type="GO" id="GO:0000156">
    <property type="term" value="F:phosphorelay response regulator activity"/>
    <property type="evidence" value="ECO:0007669"/>
    <property type="project" value="TreeGrafter"/>
</dbReference>
<evidence type="ECO:0000256" key="2">
    <source>
        <dbReference type="ARBA" id="ARBA00022490"/>
    </source>
</evidence>
<dbReference type="OrthoDB" id="9802426at2"/>
<organism evidence="12 13">
    <name type="scientific">Photobacterium frigidiphilum</name>
    <dbReference type="NCBI Taxonomy" id="264736"/>
    <lineage>
        <taxon>Bacteria</taxon>
        <taxon>Pseudomonadati</taxon>
        <taxon>Pseudomonadota</taxon>
        <taxon>Gammaproteobacteria</taxon>
        <taxon>Vibrionales</taxon>
        <taxon>Vibrionaceae</taxon>
        <taxon>Photobacterium</taxon>
    </lineage>
</organism>
<dbReference type="InterPro" id="IPR011006">
    <property type="entry name" value="CheY-like_superfamily"/>
</dbReference>
<evidence type="ECO:0000259" key="11">
    <source>
        <dbReference type="PROSITE" id="PS50110"/>
    </source>
</evidence>
<dbReference type="InterPro" id="IPR048714">
    <property type="entry name" value="DpiA-like_HTH"/>
</dbReference>